<proteinExistence type="inferred from homology"/>
<dbReference type="Pfam" id="PF00704">
    <property type="entry name" value="Glyco_hydro_18"/>
    <property type="match status" value="1"/>
</dbReference>
<evidence type="ECO:0000313" key="7">
    <source>
        <dbReference type="EMBL" id="SHI69419.1"/>
    </source>
</evidence>
<organism evidence="7 8">
    <name type="scientific">Propionispora hippei DSM 15287</name>
    <dbReference type="NCBI Taxonomy" id="1123003"/>
    <lineage>
        <taxon>Bacteria</taxon>
        <taxon>Bacillati</taxon>
        <taxon>Bacillota</taxon>
        <taxon>Negativicutes</taxon>
        <taxon>Selenomonadales</taxon>
        <taxon>Sporomusaceae</taxon>
        <taxon>Propionispora</taxon>
    </lineage>
</organism>
<gene>
    <name evidence="7" type="ORF">SAMN02745170_00874</name>
</gene>
<dbReference type="SUPFAM" id="SSF51445">
    <property type="entry name" value="(Trans)glycosidases"/>
    <property type="match status" value="1"/>
</dbReference>
<dbReference type="Proteomes" id="UP000322917">
    <property type="component" value="Unassembled WGS sequence"/>
</dbReference>
<protein>
    <submittedName>
        <fullName evidence="7">Spore germination protein YaaH</fullName>
    </submittedName>
</protein>
<feature type="domain" description="GH18" evidence="6">
    <location>
        <begin position="89"/>
        <end position="405"/>
    </location>
</feature>
<dbReference type="AlphaFoldDB" id="A0A1M6D884"/>
<sequence>MKYYKLQVTWMVLFLMATTIFMPLAPTASAAANPLLAQTTAAGSSSGGGLLDIILGLLLGKLLGSSTDLSNGTKNNNPPATGLGGKSAKDLVGFYAEWWDTDTSSFKAMSQHTDTINTIAPFWATLQSNGTVKDRGGNDHAAVVKFAKQNNISALLLVNNAKQEKSEIPIHTILDNPALRTKAIDSMEAYIKQYGLDGINVDFEMVPAQDRDNLSAFMKELYNRLHPQGYVVSIDVFPKQNEDNDVAAAYDYAALAQYADKIMIMAYDNHGVWSGAGPIADIGWVEKSLQYALQYIPKNKLYLCVPGYGYDWSSKGVESIEYAPAMALAEKYNADIVWDDKAKAPHFDYTATDGTSHQVWFENSKSLSYKLDLVNKYDIAGAALWKLGEEDPGYWQVFKEHGFKK</sequence>
<dbReference type="PANTHER" id="PTHR46066">
    <property type="entry name" value="CHITINASE DOMAIN-CONTAINING PROTEIN 1 FAMILY MEMBER"/>
    <property type="match status" value="1"/>
</dbReference>
<dbReference type="InterPro" id="IPR011583">
    <property type="entry name" value="Chitinase_II/V-like_cat"/>
</dbReference>
<dbReference type="GO" id="GO:0004553">
    <property type="term" value="F:hydrolase activity, hydrolyzing O-glycosyl compounds"/>
    <property type="evidence" value="ECO:0007669"/>
    <property type="project" value="InterPro"/>
</dbReference>
<dbReference type="InterPro" id="IPR029070">
    <property type="entry name" value="Chitinase_insertion_sf"/>
</dbReference>
<evidence type="ECO:0000256" key="2">
    <source>
        <dbReference type="ARBA" id="ARBA00023295"/>
    </source>
</evidence>
<feature type="chain" id="PRO_5013382364" evidence="5">
    <location>
        <begin position="31"/>
        <end position="405"/>
    </location>
</feature>
<dbReference type="Gene3D" id="3.10.50.10">
    <property type="match status" value="1"/>
</dbReference>
<evidence type="ECO:0000256" key="5">
    <source>
        <dbReference type="SAM" id="SignalP"/>
    </source>
</evidence>
<accession>A0A1M6D884</accession>
<evidence type="ECO:0000256" key="3">
    <source>
        <dbReference type="RuleBase" id="RU000489"/>
    </source>
</evidence>
<dbReference type="PROSITE" id="PS01095">
    <property type="entry name" value="GH18_1"/>
    <property type="match status" value="1"/>
</dbReference>
<dbReference type="PROSITE" id="PS51910">
    <property type="entry name" value="GH18_2"/>
    <property type="match status" value="1"/>
</dbReference>
<keyword evidence="8" id="KW-1185">Reference proteome</keyword>
<dbReference type="RefSeq" id="WP_149733722.1">
    <property type="nucleotide sequence ID" value="NZ_FQZD01000006.1"/>
</dbReference>
<evidence type="ECO:0000259" key="6">
    <source>
        <dbReference type="PROSITE" id="PS51910"/>
    </source>
</evidence>
<name>A0A1M6D884_9FIRM</name>
<comment type="similarity">
    <text evidence="4">Belongs to the glycosyl hydrolase 18 family.</text>
</comment>
<dbReference type="OrthoDB" id="9775889at2"/>
<dbReference type="SMART" id="SM00636">
    <property type="entry name" value="Glyco_18"/>
    <property type="match status" value="1"/>
</dbReference>
<dbReference type="InterPro" id="IPR017853">
    <property type="entry name" value="GH"/>
</dbReference>
<dbReference type="Gene3D" id="3.20.20.80">
    <property type="entry name" value="Glycosidases"/>
    <property type="match status" value="1"/>
</dbReference>
<reference evidence="7 8" key="1">
    <citation type="submission" date="2016-11" db="EMBL/GenBank/DDBJ databases">
        <authorList>
            <person name="Varghese N."/>
            <person name="Submissions S."/>
        </authorList>
    </citation>
    <scope>NUCLEOTIDE SEQUENCE [LARGE SCALE GENOMIC DNA]</scope>
    <source>
        <strain evidence="7 8">DSM 15287</strain>
    </source>
</reference>
<dbReference type="GO" id="GO:0008061">
    <property type="term" value="F:chitin binding"/>
    <property type="evidence" value="ECO:0007669"/>
    <property type="project" value="InterPro"/>
</dbReference>
<dbReference type="EMBL" id="FQZD01000006">
    <property type="protein sequence ID" value="SHI69419.1"/>
    <property type="molecule type" value="Genomic_DNA"/>
</dbReference>
<dbReference type="InterPro" id="IPR001579">
    <property type="entry name" value="Glyco_hydro_18_chit_AS"/>
</dbReference>
<keyword evidence="2 3" id="KW-0326">Glycosidase</keyword>
<dbReference type="InterPro" id="IPR041704">
    <property type="entry name" value="CFLE_GH18"/>
</dbReference>
<evidence type="ECO:0000313" key="8">
    <source>
        <dbReference type="Proteomes" id="UP000322917"/>
    </source>
</evidence>
<feature type="signal peptide" evidence="5">
    <location>
        <begin position="1"/>
        <end position="30"/>
    </location>
</feature>
<dbReference type="PANTHER" id="PTHR46066:SF2">
    <property type="entry name" value="CHITINASE DOMAIN-CONTAINING PROTEIN 1"/>
    <property type="match status" value="1"/>
</dbReference>
<dbReference type="GO" id="GO:0005975">
    <property type="term" value="P:carbohydrate metabolic process"/>
    <property type="evidence" value="ECO:0007669"/>
    <property type="project" value="InterPro"/>
</dbReference>
<dbReference type="InterPro" id="IPR001223">
    <property type="entry name" value="Glyco_hydro18_cat"/>
</dbReference>
<evidence type="ECO:0000256" key="4">
    <source>
        <dbReference type="RuleBase" id="RU004453"/>
    </source>
</evidence>
<evidence type="ECO:0000256" key="1">
    <source>
        <dbReference type="ARBA" id="ARBA00022801"/>
    </source>
</evidence>
<keyword evidence="5" id="KW-0732">Signal</keyword>
<dbReference type="CDD" id="cd02874">
    <property type="entry name" value="GH18_CFLE_spore_hydrolase"/>
    <property type="match status" value="1"/>
</dbReference>
<keyword evidence="1 3" id="KW-0378">Hydrolase</keyword>